<dbReference type="InterPro" id="IPR035437">
    <property type="entry name" value="SNase_OB-fold_sf"/>
</dbReference>
<dbReference type="SUPFAM" id="SSF50199">
    <property type="entry name" value="Staphylococcal nuclease"/>
    <property type="match status" value="1"/>
</dbReference>
<keyword evidence="2" id="KW-0812">Transmembrane</keyword>
<feature type="transmembrane region" description="Helical" evidence="2">
    <location>
        <begin position="12"/>
        <end position="34"/>
    </location>
</feature>
<reference evidence="3 4" key="1">
    <citation type="submission" date="2022-11" db="EMBL/GenBank/DDBJ databases">
        <title>Brucella sp. YY2X, whole genome shotgun sequencing project.</title>
        <authorList>
            <person name="Yang Y."/>
        </authorList>
    </citation>
    <scope>NUCLEOTIDE SEQUENCE [LARGE SCALE GENOMIC DNA]</scope>
    <source>
        <strain evidence="3 4">YY2X</strain>
    </source>
</reference>
<keyword evidence="2" id="KW-0472">Membrane</keyword>
<protein>
    <submittedName>
        <fullName evidence="3">Thermonuclease family protein</fullName>
    </submittedName>
</protein>
<feature type="region of interest" description="Disordered" evidence="1">
    <location>
        <begin position="67"/>
        <end position="138"/>
    </location>
</feature>
<organism evidence="3 4">
    <name type="scientific">Ochrobactrum chromiisoli</name>
    <dbReference type="NCBI Taxonomy" id="2993941"/>
    <lineage>
        <taxon>Bacteria</taxon>
        <taxon>Pseudomonadati</taxon>
        <taxon>Pseudomonadota</taxon>
        <taxon>Alphaproteobacteria</taxon>
        <taxon>Hyphomicrobiales</taxon>
        <taxon>Brucellaceae</taxon>
        <taxon>Brucella/Ochrobactrum group</taxon>
        <taxon>Ochrobactrum</taxon>
    </lineage>
</organism>
<feature type="region of interest" description="Disordered" evidence="1">
    <location>
        <begin position="263"/>
        <end position="308"/>
    </location>
</feature>
<gene>
    <name evidence="3" type="ORF">OPR82_09090</name>
</gene>
<accession>A0ABT3QMU4</accession>
<sequence length="308" mass="32072">MTNMQRKNHGRIVFGSFAGLTGAILVAAFVAPFYGALDRPVTVVESGDGQSKPDTGSGNGIVVEQFDYNEPAKDTGGDNPASQEMPAAENAPNTDAQSPVNQDGQGGLEREPARPPLSDMGLASTPKPPEPAAPAAPVDAGEPMQLLQRPVAIAAGRLESQGRIVDLQGIDVTPVEQSCQSAAGENWPCGMQARTAFRQWLRARAIMCRLPQNDSGAAIATQCSVGSDDPALWLVANGWAKASAGGAYGEAGKKAEDAKLGLYGDKPETSLPELNNAPSLPMMIPPDTPQQPVTPQQLDGAFPPAPQN</sequence>
<name>A0ABT3QMU4_9HYPH</name>
<evidence type="ECO:0000256" key="1">
    <source>
        <dbReference type="SAM" id="MobiDB-lite"/>
    </source>
</evidence>
<evidence type="ECO:0000256" key="2">
    <source>
        <dbReference type="SAM" id="Phobius"/>
    </source>
</evidence>
<evidence type="ECO:0000313" key="3">
    <source>
        <dbReference type="EMBL" id="MCX2696931.1"/>
    </source>
</evidence>
<feature type="compositionally biased region" description="Polar residues" evidence="1">
    <location>
        <begin position="91"/>
        <end position="103"/>
    </location>
</feature>
<proteinExistence type="predicted"/>
<evidence type="ECO:0000313" key="4">
    <source>
        <dbReference type="Proteomes" id="UP001301216"/>
    </source>
</evidence>
<keyword evidence="2" id="KW-1133">Transmembrane helix</keyword>
<dbReference type="RefSeq" id="WP_265984445.1">
    <property type="nucleotide sequence ID" value="NZ_JAPHAV010000002.1"/>
</dbReference>
<keyword evidence="4" id="KW-1185">Reference proteome</keyword>
<dbReference type="EMBL" id="JAPHAV010000002">
    <property type="protein sequence ID" value="MCX2696931.1"/>
    <property type="molecule type" value="Genomic_DNA"/>
</dbReference>
<comment type="caution">
    <text evidence="3">The sequence shown here is derived from an EMBL/GenBank/DDBJ whole genome shotgun (WGS) entry which is preliminary data.</text>
</comment>
<dbReference type="Gene3D" id="2.40.50.90">
    <property type="match status" value="1"/>
</dbReference>
<dbReference type="Proteomes" id="UP001301216">
    <property type="component" value="Unassembled WGS sequence"/>
</dbReference>